<evidence type="ECO:0000313" key="1">
    <source>
        <dbReference type="EMBL" id="TPH14054.1"/>
    </source>
</evidence>
<reference evidence="1 2" key="1">
    <citation type="submission" date="2019-01" db="EMBL/GenBank/DDBJ databases">
        <title>Litorilituus lipolytica sp. nov., isolated from intertidal sand of the Yellow Sea in China.</title>
        <authorList>
            <person name="Liu A."/>
        </authorList>
    </citation>
    <scope>NUCLEOTIDE SEQUENCE [LARGE SCALE GENOMIC DNA]</scope>
    <source>
        <strain evidence="1 2">RZ04</strain>
    </source>
</reference>
<proteinExistence type="predicted"/>
<accession>A0A502KS61</accession>
<dbReference type="AlphaFoldDB" id="A0A502KS61"/>
<protein>
    <submittedName>
        <fullName evidence="1">Uncharacterized protein</fullName>
    </submittedName>
</protein>
<gene>
    <name evidence="1" type="ORF">EPA86_13185</name>
</gene>
<keyword evidence="2" id="KW-1185">Reference proteome</keyword>
<name>A0A502KS61_9GAMM</name>
<dbReference type="Proteomes" id="UP000315303">
    <property type="component" value="Unassembled WGS sequence"/>
</dbReference>
<evidence type="ECO:0000313" key="2">
    <source>
        <dbReference type="Proteomes" id="UP000315303"/>
    </source>
</evidence>
<dbReference type="RefSeq" id="WP_140604336.1">
    <property type="nucleotide sequence ID" value="NZ_SAWY01000027.1"/>
</dbReference>
<dbReference type="EMBL" id="SAWY01000027">
    <property type="protein sequence ID" value="TPH14054.1"/>
    <property type="molecule type" value="Genomic_DNA"/>
</dbReference>
<sequence>MNSRILYLLILTTFSFSSYSRVYFDSKFDFSECVAKVEQIPNQSCRFYLSHDYQISQGGLTRDHARKIQKSYREFFNSLTSKKDRLTFSYETIDYLANKNIIKKFISLSTYKDDPVLSVVIKILENEKGGYGIRLTSNVNETIELLSSLKNRKHHTNMVYTNQIESMFSAI</sequence>
<organism evidence="1 2">
    <name type="scientific">Litorilituus lipolyticus</name>
    <dbReference type="NCBI Taxonomy" id="2491017"/>
    <lineage>
        <taxon>Bacteria</taxon>
        <taxon>Pseudomonadati</taxon>
        <taxon>Pseudomonadota</taxon>
        <taxon>Gammaproteobacteria</taxon>
        <taxon>Alteromonadales</taxon>
        <taxon>Colwelliaceae</taxon>
        <taxon>Litorilituus</taxon>
    </lineage>
</organism>
<comment type="caution">
    <text evidence="1">The sequence shown here is derived from an EMBL/GenBank/DDBJ whole genome shotgun (WGS) entry which is preliminary data.</text>
</comment>